<evidence type="ECO:0000256" key="4">
    <source>
        <dbReference type="ARBA" id="ARBA00036882"/>
    </source>
</evidence>
<comment type="caution">
    <text evidence="11">The sequence shown here is derived from an EMBL/GenBank/DDBJ whole genome shotgun (WGS) entry which is preliminary data.</text>
</comment>
<evidence type="ECO:0000256" key="8">
    <source>
        <dbReference type="RuleBase" id="RU362028"/>
    </source>
</evidence>
<evidence type="ECO:0000313" key="11">
    <source>
        <dbReference type="EMBL" id="GHD37761.1"/>
    </source>
</evidence>
<dbReference type="NCBIfam" id="TIGR00005">
    <property type="entry name" value="rluA_subfam"/>
    <property type="match status" value="1"/>
</dbReference>
<evidence type="ECO:0000256" key="5">
    <source>
        <dbReference type="ARBA" id="ARBA00056072"/>
    </source>
</evidence>
<dbReference type="Pfam" id="PF00849">
    <property type="entry name" value="PseudoU_synth_2"/>
    <property type="match status" value="1"/>
</dbReference>
<accession>A0A919CLR1</accession>
<dbReference type="Proteomes" id="UP000644693">
    <property type="component" value="Unassembled WGS sequence"/>
</dbReference>
<keyword evidence="2 7" id="KW-0694">RNA-binding</keyword>
<feature type="domain" description="Pseudouridine synthase RsuA/RluA-like" evidence="9">
    <location>
        <begin position="90"/>
        <end position="241"/>
    </location>
</feature>
<dbReference type="EC" id="5.4.99.-" evidence="8"/>
<reference evidence="11" key="2">
    <citation type="submission" date="2020-09" db="EMBL/GenBank/DDBJ databases">
        <authorList>
            <person name="Sun Q."/>
            <person name="Kim S."/>
        </authorList>
    </citation>
    <scope>NUCLEOTIDE SEQUENCE</scope>
    <source>
        <strain evidence="11">KCTC 23430</strain>
    </source>
</reference>
<dbReference type="PANTHER" id="PTHR21600:SF44">
    <property type="entry name" value="RIBOSOMAL LARGE SUBUNIT PSEUDOURIDINE SYNTHASE D"/>
    <property type="match status" value="1"/>
</dbReference>
<feature type="active site" evidence="6">
    <location>
        <position position="137"/>
    </location>
</feature>
<dbReference type="InterPro" id="IPR036986">
    <property type="entry name" value="S4_RNA-bd_sf"/>
</dbReference>
<organism evidence="11 12">
    <name type="scientific">Parahalioglobus pacificus</name>
    <dbReference type="NCBI Taxonomy" id="930806"/>
    <lineage>
        <taxon>Bacteria</taxon>
        <taxon>Pseudomonadati</taxon>
        <taxon>Pseudomonadota</taxon>
        <taxon>Gammaproteobacteria</taxon>
        <taxon>Cellvibrionales</taxon>
        <taxon>Halieaceae</taxon>
        <taxon>Parahalioglobus</taxon>
    </lineage>
</organism>
<dbReference type="InterPro" id="IPR006225">
    <property type="entry name" value="PsdUridine_synth_RluC/D"/>
</dbReference>
<protein>
    <recommendedName>
        <fullName evidence="8">Pseudouridine synthase</fullName>
        <ecNumber evidence="8">5.4.99.-</ecNumber>
    </recommendedName>
</protein>
<feature type="domain" description="RNA-binding S4" evidence="10">
    <location>
        <begin position="17"/>
        <end position="63"/>
    </location>
</feature>
<proteinExistence type="inferred from homology"/>
<dbReference type="FunFam" id="3.30.2350.10:FF:000006">
    <property type="entry name" value="Pseudouridine synthase"/>
    <property type="match status" value="1"/>
</dbReference>
<dbReference type="InterPro" id="IPR002942">
    <property type="entry name" value="S4_RNA-bd"/>
</dbReference>
<dbReference type="InterPro" id="IPR020103">
    <property type="entry name" value="PsdUridine_synth_cat_dom_sf"/>
</dbReference>
<dbReference type="PROSITE" id="PS01129">
    <property type="entry name" value="PSI_RLU"/>
    <property type="match status" value="1"/>
</dbReference>
<evidence type="ECO:0000259" key="10">
    <source>
        <dbReference type="Pfam" id="PF01479"/>
    </source>
</evidence>
<dbReference type="EMBL" id="BMYM01000003">
    <property type="protein sequence ID" value="GHD37761.1"/>
    <property type="molecule type" value="Genomic_DNA"/>
</dbReference>
<dbReference type="PANTHER" id="PTHR21600">
    <property type="entry name" value="MITOCHONDRIAL RNA PSEUDOURIDINE SYNTHASE"/>
    <property type="match status" value="1"/>
</dbReference>
<dbReference type="GO" id="GO:0160140">
    <property type="term" value="F:23S rRNA pseudouridine(1911/1915/1917) synthase activity"/>
    <property type="evidence" value="ECO:0007669"/>
    <property type="project" value="UniProtKB-EC"/>
</dbReference>
<keyword evidence="12" id="KW-1185">Reference proteome</keyword>
<name>A0A919CLR1_9GAMM</name>
<evidence type="ECO:0000256" key="3">
    <source>
        <dbReference type="ARBA" id="ARBA00023235"/>
    </source>
</evidence>
<dbReference type="RefSeq" id="WP_189478373.1">
    <property type="nucleotide sequence ID" value="NZ_BMYM01000003.1"/>
</dbReference>
<dbReference type="CDD" id="cd00165">
    <property type="entry name" value="S4"/>
    <property type="match status" value="1"/>
</dbReference>
<dbReference type="Gene3D" id="3.30.2350.10">
    <property type="entry name" value="Pseudouridine synthase"/>
    <property type="match status" value="1"/>
</dbReference>
<evidence type="ECO:0000256" key="2">
    <source>
        <dbReference type="ARBA" id="ARBA00022884"/>
    </source>
</evidence>
<gene>
    <name evidence="11" type="ORF">GCM10007053_27200</name>
</gene>
<evidence type="ECO:0000259" key="9">
    <source>
        <dbReference type="Pfam" id="PF00849"/>
    </source>
</evidence>
<evidence type="ECO:0000256" key="6">
    <source>
        <dbReference type="PIRSR" id="PIRSR606225-1"/>
    </source>
</evidence>
<dbReference type="InterPro" id="IPR050188">
    <property type="entry name" value="RluA_PseudoU_synthase"/>
</dbReference>
<dbReference type="AlphaFoldDB" id="A0A919CLR1"/>
<dbReference type="InterPro" id="IPR006145">
    <property type="entry name" value="PsdUridine_synth_RsuA/RluA"/>
</dbReference>
<evidence type="ECO:0000313" key="12">
    <source>
        <dbReference type="Proteomes" id="UP000644693"/>
    </source>
</evidence>
<keyword evidence="3 8" id="KW-0413">Isomerase</keyword>
<dbReference type="CDD" id="cd02869">
    <property type="entry name" value="PseudoU_synth_RluA_like"/>
    <property type="match status" value="1"/>
</dbReference>
<dbReference type="Gene3D" id="3.10.290.10">
    <property type="entry name" value="RNA-binding S4 domain"/>
    <property type="match status" value="1"/>
</dbReference>
<dbReference type="PROSITE" id="PS50889">
    <property type="entry name" value="S4"/>
    <property type="match status" value="1"/>
</dbReference>
<evidence type="ECO:0000256" key="1">
    <source>
        <dbReference type="ARBA" id="ARBA00010876"/>
    </source>
</evidence>
<comment type="function">
    <text evidence="5">Responsible for synthesis of pseudouridine from uracil at positions 1911, 1915 and 1917 in 23S ribosomal RNA.</text>
</comment>
<comment type="similarity">
    <text evidence="1 8">Belongs to the pseudouridine synthase RluA family.</text>
</comment>
<dbReference type="GO" id="GO:0003723">
    <property type="term" value="F:RNA binding"/>
    <property type="evidence" value="ECO:0007669"/>
    <property type="project" value="UniProtKB-KW"/>
</dbReference>
<comment type="catalytic activity">
    <reaction evidence="8">
        <text>a uridine in RNA = a pseudouridine in RNA</text>
        <dbReference type="Rhea" id="RHEA:48348"/>
        <dbReference type="Rhea" id="RHEA-COMP:12068"/>
        <dbReference type="Rhea" id="RHEA-COMP:12069"/>
        <dbReference type="ChEBI" id="CHEBI:65314"/>
        <dbReference type="ChEBI" id="CHEBI:65315"/>
    </reaction>
</comment>
<reference evidence="11" key="1">
    <citation type="journal article" date="2014" name="Int. J. Syst. Evol. Microbiol.">
        <title>Complete genome sequence of Corynebacterium casei LMG S-19264T (=DSM 44701T), isolated from a smear-ripened cheese.</title>
        <authorList>
            <consortium name="US DOE Joint Genome Institute (JGI-PGF)"/>
            <person name="Walter F."/>
            <person name="Albersmeier A."/>
            <person name="Kalinowski J."/>
            <person name="Ruckert C."/>
        </authorList>
    </citation>
    <scope>NUCLEOTIDE SEQUENCE</scope>
    <source>
        <strain evidence="11">KCTC 23430</strain>
    </source>
</reference>
<dbReference type="InterPro" id="IPR006224">
    <property type="entry name" value="PsdUridine_synth_RluA-like_CS"/>
</dbReference>
<dbReference type="SUPFAM" id="SSF55120">
    <property type="entry name" value="Pseudouridine synthase"/>
    <property type="match status" value="1"/>
</dbReference>
<comment type="catalytic activity">
    <reaction evidence="4">
        <text>uridine(1911/1915/1917) in 23S rRNA = pseudouridine(1911/1915/1917) in 23S rRNA</text>
        <dbReference type="Rhea" id="RHEA:42524"/>
        <dbReference type="Rhea" id="RHEA-COMP:10097"/>
        <dbReference type="Rhea" id="RHEA-COMP:10098"/>
        <dbReference type="ChEBI" id="CHEBI:65314"/>
        <dbReference type="ChEBI" id="CHEBI:65315"/>
        <dbReference type="EC" id="5.4.99.23"/>
    </reaction>
</comment>
<dbReference type="GO" id="GO:0000455">
    <property type="term" value="P:enzyme-directed rRNA pseudouridine synthesis"/>
    <property type="evidence" value="ECO:0007669"/>
    <property type="project" value="TreeGrafter"/>
</dbReference>
<evidence type="ECO:0000256" key="7">
    <source>
        <dbReference type="PROSITE-ProRule" id="PRU00182"/>
    </source>
</evidence>
<dbReference type="NCBIfam" id="NF008385">
    <property type="entry name" value="PRK11180.1"/>
    <property type="match status" value="1"/>
</dbReference>
<dbReference type="Pfam" id="PF01479">
    <property type="entry name" value="S4"/>
    <property type="match status" value="1"/>
</dbReference>
<dbReference type="SUPFAM" id="SSF55174">
    <property type="entry name" value="Alpha-L RNA-binding motif"/>
    <property type="match status" value="1"/>
</dbReference>
<sequence length="321" mass="35099">MERVELTAEIPLDAQGERLDQVAARLFPDYSRSRLQGWIKSGELLLDGAAARTRDKVRPGQVITVGAEVEQVVSWEGQAIELDILYEDADIIVLNKPAGLVVHPAAGHADGTLVNALLHHAPEMASLPRGGIVHRLDRETSGVMVAARSLQAHHSLVAQLQERTVKRQYCAVVIGVMTGGATIDAPIGRHPKQRKKMSVVAIGGKPAVTHYRVERRFGHHTQVSVNLETGRTHQIRVHMAHKHYPLIGDPLYGGRPRIPAGASEELITALRGFPRQALHAQRLILEHPASGDILEFETDLPADIQTLLSVLELEDPVVAAY</sequence>